<dbReference type="InterPro" id="IPR007055">
    <property type="entry name" value="BON_dom"/>
</dbReference>
<evidence type="ECO:0000256" key="2">
    <source>
        <dbReference type="SAM" id="SignalP"/>
    </source>
</evidence>
<keyword evidence="5" id="KW-1185">Reference proteome</keyword>
<dbReference type="PROSITE" id="PS50914">
    <property type="entry name" value="BON"/>
    <property type="match status" value="1"/>
</dbReference>
<feature type="compositionally biased region" description="Polar residues" evidence="1">
    <location>
        <begin position="24"/>
        <end position="38"/>
    </location>
</feature>
<dbReference type="EMBL" id="JAMPKM010000011">
    <property type="protein sequence ID" value="MEP0818911.1"/>
    <property type="molecule type" value="Genomic_DNA"/>
</dbReference>
<dbReference type="Gene3D" id="3.30.1340.30">
    <property type="match status" value="1"/>
</dbReference>
<feature type="chain" id="PRO_5047457608" evidence="2">
    <location>
        <begin position="20"/>
        <end position="169"/>
    </location>
</feature>
<reference evidence="4 5" key="1">
    <citation type="submission" date="2022-04" db="EMBL/GenBank/DDBJ databases">
        <title>Positive selection, recombination, and allopatry shape intraspecific diversity of widespread and dominant cyanobacteria.</title>
        <authorList>
            <person name="Wei J."/>
            <person name="Shu W."/>
            <person name="Hu C."/>
        </authorList>
    </citation>
    <scope>NUCLEOTIDE SEQUENCE [LARGE SCALE GENOMIC DNA]</scope>
    <source>
        <strain evidence="4 5">GB2-A4</strain>
    </source>
</reference>
<evidence type="ECO:0000256" key="1">
    <source>
        <dbReference type="SAM" id="MobiDB-lite"/>
    </source>
</evidence>
<dbReference type="Proteomes" id="UP001464891">
    <property type="component" value="Unassembled WGS sequence"/>
</dbReference>
<dbReference type="PROSITE" id="PS51257">
    <property type="entry name" value="PROKAR_LIPOPROTEIN"/>
    <property type="match status" value="1"/>
</dbReference>
<sequence>MKTLTPLFLSSVLLLGLTACDTARTSNSSPDTATQPESNLKEPVAQKNQNDATSELRRRQLNSDIRAREQRNDATGDDAIRADGDLQSEVRSKLEANLPQSELTITAEEGTVTIAGTVVDDQQLRKIEPLAKQIKGVRAVTVKANVASHAQPDEPPAADSKEVTETHTN</sequence>
<feature type="region of interest" description="Disordered" evidence="1">
    <location>
        <begin position="146"/>
        <end position="169"/>
    </location>
</feature>
<evidence type="ECO:0000313" key="4">
    <source>
        <dbReference type="EMBL" id="MEP0818911.1"/>
    </source>
</evidence>
<proteinExistence type="predicted"/>
<feature type="region of interest" description="Disordered" evidence="1">
    <location>
        <begin position="24"/>
        <end position="83"/>
    </location>
</feature>
<protein>
    <submittedName>
        <fullName evidence="4">BON domain-containing protein</fullName>
    </submittedName>
</protein>
<organism evidence="4 5">
    <name type="scientific">Trichocoleus desertorum GB2-A4</name>
    <dbReference type="NCBI Taxonomy" id="2933944"/>
    <lineage>
        <taxon>Bacteria</taxon>
        <taxon>Bacillati</taxon>
        <taxon>Cyanobacteriota</taxon>
        <taxon>Cyanophyceae</taxon>
        <taxon>Leptolyngbyales</taxon>
        <taxon>Trichocoleusaceae</taxon>
        <taxon>Trichocoleus</taxon>
    </lineage>
</organism>
<comment type="caution">
    <text evidence="4">The sequence shown here is derived from an EMBL/GenBank/DDBJ whole genome shotgun (WGS) entry which is preliminary data.</text>
</comment>
<feature type="compositionally biased region" description="Basic and acidic residues" evidence="1">
    <location>
        <begin position="65"/>
        <end position="83"/>
    </location>
</feature>
<keyword evidence="2" id="KW-0732">Signal</keyword>
<feature type="compositionally biased region" description="Basic and acidic residues" evidence="1">
    <location>
        <begin position="159"/>
        <end position="169"/>
    </location>
</feature>
<gene>
    <name evidence="4" type="ORF">NC998_17575</name>
</gene>
<dbReference type="RefSeq" id="WP_190437515.1">
    <property type="nucleotide sequence ID" value="NZ_JAMPKM010000011.1"/>
</dbReference>
<evidence type="ECO:0000313" key="5">
    <source>
        <dbReference type="Proteomes" id="UP001464891"/>
    </source>
</evidence>
<accession>A0ABV0JAV2</accession>
<evidence type="ECO:0000259" key="3">
    <source>
        <dbReference type="PROSITE" id="PS50914"/>
    </source>
</evidence>
<name>A0ABV0JAV2_9CYAN</name>
<feature type="signal peptide" evidence="2">
    <location>
        <begin position="1"/>
        <end position="19"/>
    </location>
</feature>
<feature type="domain" description="BON" evidence="3">
    <location>
        <begin position="82"/>
        <end position="148"/>
    </location>
</feature>
<dbReference type="Pfam" id="PF04972">
    <property type="entry name" value="BON"/>
    <property type="match status" value="1"/>
</dbReference>